<organism evidence="1 2">
    <name type="scientific">Haematococcus lacustris</name>
    <name type="common">Green alga</name>
    <name type="synonym">Haematococcus pluvialis</name>
    <dbReference type="NCBI Taxonomy" id="44745"/>
    <lineage>
        <taxon>Eukaryota</taxon>
        <taxon>Viridiplantae</taxon>
        <taxon>Chlorophyta</taxon>
        <taxon>core chlorophytes</taxon>
        <taxon>Chlorophyceae</taxon>
        <taxon>CS clade</taxon>
        <taxon>Chlamydomonadales</taxon>
        <taxon>Haematococcaceae</taxon>
        <taxon>Haematococcus</taxon>
    </lineage>
</organism>
<evidence type="ECO:0000313" key="2">
    <source>
        <dbReference type="Proteomes" id="UP000485058"/>
    </source>
</evidence>
<sequence>MKGSRSKPGGLSLDCTSGSIAGAAPSLMPLHTTRTIDSEQLRRSKNYLALSGAQCLPKDRHLNSCGFAPFEARRTSTLRHTVVSAAAEGAQLRQSSHGCGCTRGSVAWGHQLQQSWQLHVPATTMLQQLQQGLHWGIGDGAGKAVILAGPHELGHQEALPNHCHHAEPEQQAEVLEQLDKGDSPWWRPTLLPLKQL</sequence>
<reference evidence="1 2" key="1">
    <citation type="submission" date="2020-02" db="EMBL/GenBank/DDBJ databases">
        <title>Draft genome sequence of Haematococcus lacustris strain NIES-144.</title>
        <authorList>
            <person name="Morimoto D."/>
            <person name="Nakagawa S."/>
            <person name="Yoshida T."/>
            <person name="Sawayama S."/>
        </authorList>
    </citation>
    <scope>NUCLEOTIDE SEQUENCE [LARGE SCALE GENOMIC DNA]</scope>
    <source>
        <strain evidence="1 2">NIES-144</strain>
    </source>
</reference>
<evidence type="ECO:0000313" key="1">
    <source>
        <dbReference type="EMBL" id="GFH15853.1"/>
    </source>
</evidence>
<protein>
    <submittedName>
        <fullName evidence="1">Uncharacterized protein</fullName>
    </submittedName>
</protein>
<name>A0A699YZY0_HAELA</name>
<dbReference type="EMBL" id="BLLF01000910">
    <property type="protein sequence ID" value="GFH15853.1"/>
    <property type="molecule type" value="Genomic_DNA"/>
</dbReference>
<comment type="caution">
    <text evidence="1">The sequence shown here is derived from an EMBL/GenBank/DDBJ whole genome shotgun (WGS) entry which is preliminary data.</text>
</comment>
<accession>A0A699YZY0</accession>
<dbReference type="AlphaFoldDB" id="A0A699YZY0"/>
<keyword evidence="2" id="KW-1185">Reference proteome</keyword>
<dbReference type="Proteomes" id="UP000485058">
    <property type="component" value="Unassembled WGS sequence"/>
</dbReference>
<proteinExistence type="predicted"/>
<gene>
    <name evidence="1" type="ORF">HaLaN_12161</name>
</gene>